<accession>A0ABT7E3Q0</accession>
<comment type="caution">
    <text evidence="2">The sequence shown here is derived from an EMBL/GenBank/DDBJ whole genome shotgun (WGS) entry which is preliminary data.</text>
</comment>
<proteinExistence type="predicted"/>
<feature type="chain" id="PRO_5045880299" evidence="1">
    <location>
        <begin position="22"/>
        <end position="419"/>
    </location>
</feature>
<evidence type="ECO:0000313" key="3">
    <source>
        <dbReference type="Proteomes" id="UP001172778"/>
    </source>
</evidence>
<keyword evidence="1" id="KW-0732">Signal</keyword>
<evidence type="ECO:0000313" key="2">
    <source>
        <dbReference type="EMBL" id="MDK2126948.1"/>
    </source>
</evidence>
<sequence>MIRIWQLLILCGLLISRAAVAQSSPPPLNANDWNFVLVQAFESEPDKGNNLSVVGLNHSLRFGQLLSSLTAGRLNQVKQVYALTLSGDGANMGPLESIQPYAILNNLPVKVQKLSPGDASTYNSPAYFVQQILANQARGTYVMAMPLSMMSQIVQSLTGSSIAIQTTNQYLVVSGTNQPLSVSLYDDQIAKVSNYPRIPLPARSACSQAPVTLQAKVPPGLRPYASQSVYLIRHVEAHPSGNFENGNYVCQGQWRALGANDILLEKMGKRKPDYIYTSNPLNIIDCGAACSYIRPSLTVAPFAIQHGIPLTLAAFQWQDAPDLAHALFDQDSYYFKHPASGSSILVGWEHDHIEKAVKYLLASVYQNPEVAAKVPAWNFDDYDTIWELFTDKDGNLTFKNSCEGIPTSALPSTCPAFFQ</sequence>
<organism evidence="2 3">
    <name type="scientific">Parachitinimonas caeni</name>
    <dbReference type="NCBI Taxonomy" id="3031301"/>
    <lineage>
        <taxon>Bacteria</taxon>
        <taxon>Pseudomonadati</taxon>
        <taxon>Pseudomonadota</taxon>
        <taxon>Betaproteobacteria</taxon>
        <taxon>Neisseriales</taxon>
        <taxon>Chitinibacteraceae</taxon>
        <taxon>Parachitinimonas</taxon>
    </lineage>
</organism>
<dbReference type="Proteomes" id="UP001172778">
    <property type="component" value="Unassembled WGS sequence"/>
</dbReference>
<evidence type="ECO:0000256" key="1">
    <source>
        <dbReference type="SAM" id="SignalP"/>
    </source>
</evidence>
<gene>
    <name evidence="2" type="ORF">PZA18_23160</name>
</gene>
<feature type="signal peptide" evidence="1">
    <location>
        <begin position="1"/>
        <end position="21"/>
    </location>
</feature>
<reference evidence="2" key="1">
    <citation type="submission" date="2023-03" db="EMBL/GenBank/DDBJ databases">
        <title>Chitinimonas shenzhenensis gen. nov., sp. nov., a novel member of family Burkholderiaceae isolated from activated sludge collected in Shen Zhen, China.</title>
        <authorList>
            <person name="Wang X."/>
        </authorList>
    </citation>
    <scope>NUCLEOTIDE SEQUENCE</scope>
    <source>
        <strain evidence="2">DQS-5</strain>
    </source>
</reference>
<keyword evidence="3" id="KW-1185">Reference proteome</keyword>
<dbReference type="RefSeq" id="WP_284103271.1">
    <property type="nucleotide sequence ID" value="NZ_JARRAF010000071.1"/>
</dbReference>
<protein>
    <submittedName>
        <fullName evidence="2">Uncharacterized protein</fullName>
    </submittedName>
</protein>
<name>A0ABT7E3Q0_9NEIS</name>
<dbReference type="EMBL" id="JARRAF010000071">
    <property type="protein sequence ID" value="MDK2126948.1"/>
    <property type="molecule type" value="Genomic_DNA"/>
</dbReference>